<dbReference type="InterPro" id="IPR051487">
    <property type="entry name" value="Ser/Thr_Proteases_Immune/Dev"/>
</dbReference>
<comment type="caution">
    <text evidence="7">The sequence shown here is derived from an EMBL/GenBank/DDBJ whole genome shotgun (WGS) entry which is preliminary data.</text>
</comment>
<dbReference type="PANTHER" id="PTHR24256">
    <property type="entry name" value="TRYPTASE-RELATED"/>
    <property type="match status" value="1"/>
</dbReference>
<proteinExistence type="inferred from homology"/>
<dbReference type="SUPFAM" id="SSF50494">
    <property type="entry name" value="Trypsin-like serine proteases"/>
    <property type="match status" value="1"/>
</dbReference>
<dbReference type="PROSITE" id="PS50240">
    <property type="entry name" value="TRYPSIN_DOM"/>
    <property type="match status" value="1"/>
</dbReference>
<comment type="similarity">
    <text evidence="4">Belongs to the peptidase S1 family. CLIP subfamily.</text>
</comment>
<keyword evidence="8" id="KW-1185">Reference proteome</keyword>
<evidence type="ECO:0000256" key="1">
    <source>
        <dbReference type="ARBA" id="ARBA00022729"/>
    </source>
</evidence>
<keyword evidence="1" id="KW-0732">Signal</keyword>
<name>A0A5N5SQM9_9CRUS</name>
<dbReference type="AlphaFoldDB" id="A0A5N5SQM9"/>
<dbReference type="EMBL" id="SEYY01021389">
    <property type="protein sequence ID" value="KAB7496396.1"/>
    <property type="molecule type" value="Genomic_DNA"/>
</dbReference>
<dbReference type="Proteomes" id="UP000326759">
    <property type="component" value="Unassembled WGS sequence"/>
</dbReference>
<keyword evidence="5" id="KW-0378">Hydrolase</keyword>
<dbReference type="CDD" id="cd00190">
    <property type="entry name" value="Tryp_SPc"/>
    <property type="match status" value="1"/>
</dbReference>
<feature type="non-terminal residue" evidence="7">
    <location>
        <position position="1"/>
    </location>
</feature>
<dbReference type="OrthoDB" id="6352817at2759"/>
<evidence type="ECO:0000313" key="7">
    <source>
        <dbReference type="EMBL" id="KAB7496396.1"/>
    </source>
</evidence>
<feature type="domain" description="Peptidase S1" evidence="6">
    <location>
        <begin position="1"/>
        <end position="227"/>
    </location>
</feature>
<feature type="non-terminal residue" evidence="7">
    <location>
        <position position="227"/>
    </location>
</feature>
<dbReference type="InterPro" id="IPR001254">
    <property type="entry name" value="Trypsin_dom"/>
</dbReference>
<keyword evidence="5" id="KW-0645">Protease</keyword>
<dbReference type="GO" id="GO:0006508">
    <property type="term" value="P:proteolysis"/>
    <property type="evidence" value="ECO:0007669"/>
    <property type="project" value="UniProtKB-KW"/>
</dbReference>
<dbReference type="Pfam" id="PF00089">
    <property type="entry name" value="Trypsin"/>
    <property type="match status" value="1"/>
</dbReference>
<dbReference type="PRINTS" id="PR00722">
    <property type="entry name" value="CHYMOTRYPSIN"/>
</dbReference>
<sequence length="227" mass="24522">PGTSKVSFECAGAIINSKYVLTAAHCVDPDELGGKSLSVIHLGDYDLTTDNDCEKTPLGQRCSTPHIVAGVEDTVLHPKYNTRGKSSDDVALIRLNLTLDFESSSATIEPVCLPPDDFNFTAFAGNRVPVAAGWGLTERGINSNILLRVNVQIADDALCKKRYKENFVGDQLCVGGGEEGFDTCSGDSGGPLVINNQHGPPFYQESVKLFLKLFMFSFVILFSNEVL</sequence>
<dbReference type="InterPro" id="IPR033116">
    <property type="entry name" value="TRYPSIN_SER"/>
</dbReference>
<keyword evidence="2" id="KW-1015">Disulfide bond</keyword>
<evidence type="ECO:0000256" key="2">
    <source>
        <dbReference type="ARBA" id="ARBA00023157"/>
    </source>
</evidence>
<gene>
    <name evidence="7" type="ORF">Anas_05807</name>
</gene>
<dbReference type="FunFam" id="2.40.10.10:FF:000028">
    <property type="entry name" value="Serine protease easter"/>
    <property type="match status" value="1"/>
</dbReference>
<evidence type="ECO:0000259" key="6">
    <source>
        <dbReference type="PROSITE" id="PS50240"/>
    </source>
</evidence>
<dbReference type="InterPro" id="IPR043504">
    <property type="entry name" value="Peptidase_S1_PA_chymotrypsin"/>
</dbReference>
<evidence type="ECO:0000256" key="3">
    <source>
        <dbReference type="ARBA" id="ARBA00023180"/>
    </source>
</evidence>
<dbReference type="InterPro" id="IPR001314">
    <property type="entry name" value="Peptidase_S1A"/>
</dbReference>
<keyword evidence="5" id="KW-0720">Serine protease</keyword>
<dbReference type="InterPro" id="IPR009003">
    <property type="entry name" value="Peptidase_S1_PA"/>
</dbReference>
<evidence type="ECO:0000256" key="5">
    <source>
        <dbReference type="RuleBase" id="RU363034"/>
    </source>
</evidence>
<dbReference type="PROSITE" id="PS00134">
    <property type="entry name" value="TRYPSIN_HIS"/>
    <property type="match status" value="1"/>
</dbReference>
<dbReference type="GO" id="GO:0004252">
    <property type="term" value="F:serine-type endopeptidase activity"/>
    <property type="evidence" value="ECO:0007669"/>
    <property type="project" value="InterPro"/>
</dbReference>
<dbReference type="Gene3D" id="2.40.10.10">
    <property type="entry name" value="Trypsin-like serine proteases"/>
    <property type="match status" value="2"/>
</dbReference>
<dbReference type="PROSITE" id="PS00135">
    <property type="entry name" value="TRYPSIN_SER"/>
    <property type="match status" value="1"/>
</dbReference>
<keyword evidence="3" id="KW-0325">Glycoprotein</keyword>
<protein>
    <recommendedName>
        <fullName evidence="6">Peptidase S1 domain-containing protein</fullName>
    </recommendedName>
</protein>
<organism evidence="7 8">
    <name type="scientific">Armadillidium nasatum</name>
    <dbReference type="NCBI Taxonomy" id="96803"/>
    <lineage>
        <taxon>Eukaryota</taxon>
        <taxon>Metazoa</taxon>
        <taxon>Ecdysozoa</taxon>
        <taxon>Arthropoda</taxon>
        <taxon>Crustacea</taxon>
        <taxon>Multicrustacea</taxon>
        <taxon>Malacostraca</taxon>
        <taxon>Eumalacostraca</taxon>
        <taxon>Peracarida</taxon>
        <taxon>Isopoda</taxon>
        <taxon>Oniscidea</taxon>
        <taxon>Crinocheta</taxon>
        <taxon>Armadillidiidae</taxon>
        <taxon>Armadillidium</taxon>
    </lineage>
</organism>
<dbReference type="SMART" id="SM00020">
    <property type="entry name" value="Tryp_SPc"/>
    <property type="match status" value="1"/>
</dbReference>
<evidence type="ECO:0000313" key="8">
    <source>
        <dbReference type="Proteomes" id="UP000326759"/>
    </source>
</evidence>
<dbReference type="InterPro" id="IPR018114">
    <property type="entry name" value="TRYPSIN_HIS"/>
</dbReference>
<evidence type="ECO:0000256" key="4">
    <source>
        <dbReference type="ARBA" id="ARBA00024195"/>
    </source>
</evidence>
<reference evidence="7 8" key="1">
    <citation type="journal article" date="2019" name="PLoS Biol.">
        <title>Sex chromosomes control vertical transmission of feminizing Wolbachia symbionts in an isopod.</title>
        <authorList>
            <person name="Becking T."/>
            <person name="Chebbi M.A."/>
            <person name="Giraud I."/>
            <person name="Moumen B."/>
            <person name="Laverre T."/>
            <person name="Caubet Y."/>
            <person name="Peccoud J."/>
            <person name="Gilbert C."/>
            <person name="Cordaux R."/>
        </authorList>
    </citation>
    <scope>NUCLEOTIDE SEQUENCE [LARGE SCALE GENOMIC DNA]</scope>
    <source>
        <strain evidence="7">ANa2</strain>
        <tissue evidence="7">Whole body excluding digestive tract and cuticle</tissue>
    </source>
</reference>
<accession>A0A5N5SQM9</accession>